<dbReference type="OrthoDB" id="5291956at2"/>
<evidence type="ECO:0000313" key="3">
    <source>
        <dbReference type="Proteomes" id="UP000036923"/>
    </source>
</evidence>
<comment type="caution">
    <text evidence="2">The sequence shown here is derived from an EMBL/GenBank/DDBJ whole genome shotgun (WGS) entry which is preliminary data.</text>
</comment>
<protein>
    <submittedName>
        <fullName evidence="2">Type IV pilus assembly protein PilM</fullName>
    </submittedName>
</protein>
<dbReference type="PIRSF" id="PIRSF019169">
    <property type="entry name" value="PilM"/>
    <property type="match status" value="1"/>
</dbReference>
<gene>
    <name evidence="2" type="ORF">Bccel_2677</name>
</gene>
<organism evidence="2 3">
    <name type="scientific">Pseudobacteroides cellulosolvens ATCC 35603 = DSM 2933</name>
    <dbReference type="NCBI Taxonomy" id="398512"/>
    <lineage>
        <taxon>Bacteria</taxon>
        <taxon>Bacillati</taxon>
        <taxon>Bacillota</taxon>
        <taxon>Clostridia</taxon>
        <taxon>Eubacteriales</taxon>
        <taxon>Oscillospiraceae</taxon>
        <taxon>Pseudobacteroides</taxon>
    </lineage>
</organism>
<keyword evidence="3" id="KW-1185">Reference proteome</keyword>
<dbReference type="SUPFAM" id="SSF53067">
    <property type="entry name" value="Actin-like ATPase domain"/>
    <property type="match status" value="2"/>
</dbReference>
<reference evidence="3" key="1">
    <citation type="submission" date="2015-07" db="EMBL/GenBank/DDBJ databases">
        <title>Near-Complete Genome Sequence of the Cellulolytic Bacterium Bacteroides (Pseudobacteroides) cellulosolvens ATCC 35603.</title>
        <authorList>
            <person name="Dassa B."/>
            <person name="Utturkar S.M."/>
            <person name="Klingeman D.M."/>
            <person name="Hurt R.A."/>
            <person name="Keller M."/>
            <person name="Xu J."/>
            <person name="Reddy Y.H.K."/>
            <person name="Borovok I."/>
            <person name="Grinberg I.R."/>
            <person name="Lamed R."/>
            <person name="Zhivin O."/>
            <person name="Bayer E.A."/>
            <person name="Brown S.D."/>
        </authorList>
    </citation>
    <scope>NUCLEOTIDE SEQUENCE [LARGE SCALE GENOMIC DNA]</scope>
    <source>
        <strain evidence="3">DSM 2933</strain>
    </source>
</reference>
<dbReference type="PANTHER" id="PTHR32432">
    <property type="entry name" value="CELL DIVISION PROTEIN FTSA-RELATED"/>
    <property type="match status" value="1"/>
</dbReference>
<dbReference type="AlphaFoldDB" id="A0A0L6JNK8"/>
<evidence type="ECO:0000259" key="1">
    <source>
        <dbReference type="SMART" id="SM00842"/>
    </source>
</evidence>
<dbReference type="PATRIC" id="fig|398512.5.peg.2786"/>
<dbReference type="GO" id="GO:0051301">
    <property type="term" value="P:cell division"/>
    <property type="evidence" value="ECO:0007669"/>
    <property type="project" value="InterPro"/>
</dbReference>
<dbReference type="Gene3D" id="3.30.420.40">
    <property type="match status" value="2"/>
</dbReference>
<dbReference type="SMART" id="SM00842">
    <property type="entry name" value="FtsA"/>
    <property type="match status" value="1"/>
</dbReference>
<dbReference type="InterPro" id="IPR003494">
    <property type="entry name" value="SHS2_FtsA"/>
</dbReference>
<proteinExistence type="predicted"/>
<dbReference type="eggNOG" id="COG4972">
    <property type="taxonomic scope" value="Bacteria"/>
</dbReference>
<dbReference type="PANTHER" id="PTHR32432:SF3">
    <property type="entry name" value="ETHANOLAMINE UTILIZATION PROTEIN EUTJ"/>
    <property type="match status" value="1"/>
</dbReference>
<dbReference type="Proteomes" id="UP000036923">
    <property type="component" value="Unassembled WGS sequence"/>
</dbReference>
<dbReference type="CDD" id="cd24049">
    <property type="entry name" value="ASKHA_NBD_PilM"/>
    <property type="match status" value="1"/>
</dbReference>
<accession>A0A0L6JNK8</accession>
<dbReference type="NCBIfam" id="TIGR01175">
    <property type="entry name" value="pilM"/>
    <property type="match status" value="1"/>
</dbReference>
<dbReference type="EMBL" id="LGTC01000001">
    <property type="protein sequence ID" value="KNY27406.1"/>
    <property type="molecule type" value="Genomic_DNA"/>
</dbReference>
<dbReference type="STRING" id="398512.Bccel_2677"/>
<dbReference type="InterPro" id="IPR043129">
    <property type="entry name" value="ATPase_NBD"/>
</dbReference>
<sequence length="367" mass="41235">MFKLPFFKNSLVSIDIGFRNIKVVEVIIEKNKEIFIKNYGIASTPRDCIKNGAIKDVYKVTNEIKKVIGENGIKSKNAKIVMSGTNIISRVFMIDKAPGQDIDGIVREAVKVNMPINADEHQIDYKVLQQLKENDTTKVKVFVTAVSKSIIKSYIDILLELGLKPISVDIPANSTAKFFNREIRVIESESWYKKQKLNKTSQDTFAVLDFGSETTIVNILKDRVLEFNKVILSGSSNLEGIVSSSLGIRLEEAERLKKMYGIVKPDINAGEMQVKIQHIMKDNIDKVVRQIHQCFDFYDKRCYGSKIGKIYIIGGGSLLRGLREYLEDSLDVPVYPVGLLSIDGVKLNHGLDGDRLNFLINSVGITL</sequence>
<feature type="domain" description="SHS2" evidence="1">
    <location>
        <begin position="11"/>
        <end position="175"/>
    </location>
</feature>
<dbReference type="InterPro" id="IPR005883">
    <property type="entry name" value="PilM"/>
</dbReference>
<dbReference type="Pfam" id="PF11104">
    <property type="entry name" value="PilM_2"/>
    <property type="match status" value="1"/>
</dbReference>
<dbReference type="Gene3D" id="3.30.1490.300">
    <property type="match status" value="1"/>
</dbReference>
<evidence type="ECO:0000313" key="2">
    <source>
        <dbReference type="EMBL" id="KNY27406.1"/>
    </source>
</evidence>
<name>A0A0L6JNK8_9FIRM</name>
<dbReference type="InterPro" id="IPR050696">
    <property type="entry name" value="FtsA/MreB"/>
</dbReference>
<dbReference type="RefSeq" id="WP_036942845.1">
    <property type="nucleotide sequence ID" value="NZ_JQKC01000019.1"/>
</dbReference>